<accession>A0AAW0M8I1</accession>
<proteinExistence type="predicted"/>
<evidence type="ECO:0000313" key="2">
    <source>
        <dbReference type="Proteomes" id="UP000237347"/>
    </source>
</evidence>
<organism evidence="1 2">
    <name type="scientific">Quercus suber</name>
    <name type="common">Cork oak</name>
    <dbReference type="NCBI Taxonomy" id="58331"/>
    <lineage>
        <taxon>Eukaryota</taxon>
        <taxon>Viridiplantae</taxon>
        <taxon>Streptophyta</taxon>
        <taxon>Embryophyta</taxon>
        <taxon>Tracheophyta</taxon>
        <taxon>Spermatophyta</taxon>
        <taxon>Magnoliopsida</taxon>
        <taxon>eudicotyledons</taxon>
        <taxon>Gunneridae</taxon>
        <taxon>Pentapetalae</taxon>
        <taxon>rosids</taxon>
        <taxon>fabids</taxon>
        <taxon>Fagales</taxon>
        <taxon>Fagaceae</taxon>
        <taxon>Quercus</taxon>
    </lineage>
</organism>
<comment type="caution">
    <text evidence="1">The sequence shown here is derived from an EMBL/GenBank/DDBJ whole genome shotgun (WGS) entry which is preliminary data.</text>
</comment>
<sequence>MSPVLLGEKRRKALILGSFKISTCFEIPGLHFLLSVKVLAVNEAERYAYEEHLNFRLPLVMCMAHLLGTARVYGELTTVVHVSSNWCSEPYFLRKARLPS</sequence>
<dbReference type="AlphaFoldDB" id="A0AAW0M8I1"/>
<dbReference type="EMBL" id="PKMF04000009">
    <property type="protein sequence ID" value="KAK7859945.1"/>
    <property type="molecule type" value="Genomic_DNA"/>
</dbReference>
<keyword evidence="2" id="KW-1185">Reference proteome</keyword>
<gene>
    <name evidence="1" type="ORF">CFP56_000446</name>
</gene>
<protein>
    <submittedName>
        <fullName evidence="1">Uncharacterized protein</fullName>
    </submittedName>
</protein>
<evidence type="ECO:0000313" key="1">
    <source>
        <dbReference type="EMBL" id="KAK7859945.1"/>
    </source>
</evidence>
<name>A0AAW0M8I1_QUESU</name>
<reference evidence="1 2" key="1">
    <citation type="journal article" date="2018" name="Sci. Data">
        <title>The draft genome sequence of cork oak.</title>
        <authorList>
            <person name="Ramos A.M."/>
            <person name="Usie A."/>
            <person name="Barbosa P."/>
            <person name="Barros P.M."/>
            <person name="Capote T."/>
            <person name="Chaves I."/>
            <person name="Simoes F."/>
            <person name="Abreu I."/>
            <person name="Carrasquinho I."/>
            <person name="Faro C."/>
            <person name="Guimaraes J.B."/>
            <person name="Mendonca D."/>
            <person name="Nobrega F."/>
            <person name="Rodrigues L."/>
            <person name="Saibo N.J.M."/>
            <person name="Varela M.C."/>
            <person name="Egas C."/>
            <person name="Matos J."/>
            <person name="Miguel C.M."/>
            <person name="Oliveira M.M."/>
            <person name="Ricardo C.P."/>
            <person name="Goncalves S."/>
        </authorList>
    </citation>
    <scope>NUCLEOTIDE SEQUENCE [LARGE SCALE GENOMIC DNA]</scope>
    <source>
        <strain evidence="2">cv. HL8</strain>
    </source>
</reference>
<dbReference type="Proteomes" id="UP000237347">
    <property type="component" value="Unassembled WGS sequence"/>
</dbReference>